<dbReference type="PRINTS" id="PR00457">
    <property type="entry name" value="ANPEROXIDASE"/>
</dbReference>
<dbReference type="FunFam" id="1.10.640.10:FF:000003">
    <property type="entry name" value="chorion peroxidase"/>
    <property type="match status" value="1"/>
</dbReference>
<keyword evidence="2" id="KW-0964">Secreted</keyword>
<evidence type="ECO:0000256" key="2">
    <source>
        <dbReference type="ARBA" id="ARBA00022525"/>
    </source>
</evidence>
<dbReference type="Gene3D" id="1.10.640.10">
    <property type="entry name" value="Haem peroxidase domain superfamily, animal type"/>
    <property type="match status" value="2"/>
</dbReference>
<reference evidence="6 7" key="2">
    <citation type="submission" date="2018-11" db="EMBL/GenBank/DDBJ databases">
        <authorList>
            <consortium name="Pathogen Informatics"/>
        </authorList>
    </citation>
    <scope>NUCLEOTIDE SEQUENCE [LARGE SCALE GENOMIC DNA]</scope>
</reference>
<name>A0A183IJ39_9BILA</name>
<keyword evidence="3" id="KW-0560">Oxidoreductase</keyword>
<dbReference type="InterPro" id="IPR010255">
    <property type="entry name" value="Haem_peroxidase_sf"/>
</dbReference>
<dbReference type="GO" id="GO:0046872">
    <property type="term" value="F:metal ion binding"/>
    <property type="evidence" value="ECO:0007669"/>
    <property type="project" value="UniProtKB-KW"/>
</dbReference>
<dbReference type="InterPro" id="IPR037120">
    <property type="entry name" value="Haem_peroxidase_sf_animal"/>
</dbReference>
<dbReference type="SUPFAM" id="SSF48113">
    <property type="entry name" value="Heme-dependent peroxidases"/>
    <property type="match status" value="2"/>
</dbReference>
<evidence type="ECO:0000313" key="7">
    <source>
        <dbReference type="Proteomes" id="UP000270296"/>
    </source>
</evidence>
<evidence type="ECO:0000256" key="5">
    <source>
        <dbReference type="PIRSR" id="PIRSR619791-2"/>
    </source>
</evidence>
<keyword evidence="5" id="KW-0479">Metal-binding</keyword>
<organism evidence="8">
    <name type="scientific">Soboliphyme baturini</name>
    <dbReference type="NCBI Taxonomy" id="241478"/>
    <lineage>
        <taxon>Eukaryota</taxon>
        <taxon>Metazoa</taxon>
        <taxon>Ecdysozoa</taxon>
        <taxon>Nematoda</taxon>
        <taxon>Enoplea</taxon>
        <taxon>Dorylaimia</taxon>
        <taxon>Dioctophymatida</taxon>
        <taxon>Dioctophymatoidea</taxon>
        <taxon>Soboliphymatidae</taxon>
        <taxon>Soboliphyme</taxon>
    </lineage>
</organism>
<protein>
    <submittedName>
        <fullName evidence="8">Chorion peroxidase</fullName>
    </submittedName>
</protein>
<comment type="subcellular location">
    <subcellularLocation>
        <location evidence="1">Secreted</location>
    </subcellularLocation>
</comment>
<dbReference type="GO" id="GO:0004601">
    <property type="term" value="F:peroxidase activity"/>
    <property type="evidence" value="ECO:0007669"/>
    <property type="project" value="UniProtKB-KW"/>
</dbReference>
<evidence type="ECO:0000256" key="1">
    <source>
        <dbReference type="ARBA" id="ARBA00004613"/>
    </source>
</evidence>
<dbReference type="Proteomes" id="UP000270296">
    <property type="component" value="Unassembled WGS sequence"/>
</dbReference>
<dbReference type="WBParaSite" id="SBAD_0000379901-mRNA-1">
    <property type="protein sequence ID" value="SBAD_0000379901-mRNA-1"/>
    <property type="gene ID" value="SBAD_0000379901"/>
</dbReference>
<dbReference type="GO" id="GO:0020037">
    <property type="term" value="F:heme binding"/>
    <property type="evidence" value="ECO:0007669"/>
    <property type="project" value="InterPro"/>
</dbReference>
<gene>
    <name evidence="6" type="ORF">SBAD_LOCUS3635</name>
</gene>
<evidence type="ECO:0000256" key="4">
    <source>
        <dbReference type="ARBA" id="ARBA00022729"/>
    </source>
</evidence>
<evidence type="ECO:0000256" key="3">
    <source>
        <dbReference type="ARBA" id="ARBA00022559"/>
    </source>
</evidence>
<dbReference type="PANTHER" id="PTHR11475:SF133">
    <property type="entry name" value="PEROXIDASE"/>
    <property type="match status" value="1"/>
</dbReference>
<dbReference type="EMBL" id="UZAM01007857">
    <property type="protein sequence ID" value="VDP01863.1"/>
    <property type="molecule type" value="Genomic_DNA"/>
</dbReference>
<dbReference type="OrthoDB" id="823504at2759"/>
<dbReference type="GO" id="GO:0005576">
    <property type="term" value="C:extracellular region"/>
    <property type="evidence" value="ECO:0007669"/>
    <property type="project" value="UniProtKB-SubCell"/>
</dbReference>
<keyword evidence="5" id="KW-0349">Heme</keyword>
<keyword evidence="4" id="KW-0732">Signal</keyword>
<proteinExistence type="predicted"/>
<dbReference type="PROSITE" id="PS50292">
    <property type="entry name" value="PEROXIDASE_3"/>
    <property type="match status" value="2"/>
</dbReference>
<evidence type="ECO:0000313" key="8">
    <source>
        <dbReference type="WBParaSite" id="SBAD_0000379901-mRNA-1"/>
    </source>
</evidence>
<dbReference type="Pfam" id="PF03098">
    <property type="entry name" value="An_peroxidase"/>
    <property type="match status" value="2"/>
</dbReference>
<dbReference type="CDD" id="cd09823">
    <property type="entry name" value="peroxinectin_like"/>
    <property type="match status" value="1"/>
</dbReference>
<dbReference type="GO" id="GO:0006979">
    <property type="term" value="P:response to oxidative stress"/>
    <property type="evidence" value="ECO:0007669"/>
    <property type="project" value="InterPro"/>
</dbReference>
<dbReference type="PANTHER" id="PTHR11475">
    <property type="entry name" value="OXIDASE/PEROXIDASE"/>
    <property type="match status" value="1"/>
</dbReference>
<reference evidence="8" key="1">
    <citation type="submission" date="2016-06" db="UniProtKB">
        <authorList>
            <consortium name="WormBaseParasite"/>
        </authorList>
    </citation>
    <scope>IDENTIFICATION</scope>
</reference>
<dbReference type="InterPro" id="IPR019791">
    <property type="entry name" value="Haem_peroxidase_animal"/>
</dbReference>
<sequence length="1337" mass="151355">MFIDETNGRYWLLNIFTMSYSAAADSAFPALVAIEASKYLKGAGLSTNDAVNRLPLLDVTNTALKKICFKPGRFLCTPSIYRSYTGYCNNVNNPLRGAAYVPLQRLFAPSYADGISTPHVASDGNPLPNPLVVSRQLFSNDEPLHSSISILLPTWALFINNDIFQLSSMKGKFLSFLPCCERTSGDDECLSITTYSEKQFYNQSDHICIPYARTVPSPRENCLLGPREQGNSVSSFLDGSGIYGTTEEKAVSLRSLKNEGTSTSSQSVCQGAMFWSNRWKVLHVSHLYLSFIYCLIKTKCLGSDHANFLPTLTAIHTIWMRQHNNLARKLKILNSNWNDERIYQESRKILIAQIQHVTFSEYLPIVIGVENVDRFSLRLRKVGYFSDYDFEMDPSTLNEYAAAAGLFLYSMLHVTIRLNDNDGRIILEQPLSELYMLDTPSSRPGLHLSKQFTQRLLPTSDGIGFNLAAILLQRGREHGLPSYTKVRKLCGYDPVTTFEDLRSIVQTPDIIALLRKLYKKADRFWYENFMAPSAFSEAQLAEIRKTTMAQIICDTTDNVSVVQPMVFMLPDKFSNSPVSCKTTVIPEMDLSPWIERETAFRQPITEETLRKAIEMGKERIKDVFERHQNFGTSYLQKPQTSISSAYFGHGVPFISDQEVLLRSRTATAMAEAAKLIIRREDVENNEAVLDELNMNVIQELIPEIDVASFIGTVKDPDVRPQAFILHAGNAPGNTRQCNPRPLPCDATSPYRTSSGWCNRLSSPVAGSTFVSFRRLLKPAYSFGEPRMFSKSGALLPSARLVANEMHTSMNIEHPKYSHALMMYGQFIDHDISHTPQSTAPDGTLLECRSCDSYYLESFNCWPIKIPLNDPYFPPELSSGEPRCIPFVRSLIGDLKSGYREQINQVSSYIDGSNIYGSHDCTISELRLYKHGKLKTALEEAWTKPGLPHGFRDPDCKLRAHDCLVAGDIRVNENSALVVPHLVFVREHNRIAHVLHKLNKFWSDEKLFQEARKIVGAVLQHITFNEWLPKVIGLNNMNKYGLNLEAGKYYEGNDFASGYDQFCDATISNEFATAAFRFGHTLVRESFNLMDKNFNNVTSPMLLKHMFFNITPIFAKNQGGVSHILSGMLATPSMACDRHINQDLRNHLFENYSSPYSGMDLPALSIQRGRDHGIPGYNSYREYCGFGRAATFENLTDLMNFDAMQKLKKVYSDVEDIDLFPAILSERPMPGAMIGPTACCLIGEQFQRLRNCDRFWYENKQQENRFSPSEYTAYYLHYMKYDFLTCNLSSLRTVTKTFNISGQLAEIRKVTFARIICSNVEGIRRIQPDVFALPNDNM</sequence>
<evidence type="ECO:0000313" key="6">
    <source>
        <dbReference type="EMBL" id="VDP01863.1"/>
    </source>
</evidence>
<keyword evidence="7" id="KW-1185">Reference proteome</keyword>
<keyword evidence="5" id="KW-0408">Iron</keyword>
<accession>A0A183IJ39</accession>
<keyword evidence="3" id="KW-0575">Peroxidase</keyword>
<feature type="binding site" description="axial binding residue" evidence="5">
    <location>
        <position position="1079"/>
    </location>
    <ligand>
        <name>heme b</name>
        <dbReference type="ChEBI" id="CHEBI:60344"/>
    </ligand>
    <ligandPart>
        <name>Fe</name>
        <dbReference type="ChEBI" id="CHEBI:18248"/>
    </ligandPart>
</feature>